<keyword evidence="3 7" id="KW-0812">Transmembrane</keyword>
<feature type="transmembrane region" description="Helical" evidence="7">
    <location>
        <begin position="280"/>
        <end position="300"/>
    </location>
</feature>
<evidence type="ECO:0000256" key="7">
    <source>
        <dbReference type="SAM" id="Phobius"/>
    </source>
</evidence>
<feature type="transmembrane region" description="Helical" evidence="7">
    <location>
        <begin position="373"/>
        <end position="394"/>
    </location>
</feature>
<keyword evidence="4 7" id="KW-1133">Transmembrane helix</keyword>
<reference evidence="10 11" key="1">
    <citation type="journal article" date="2010" name="Stand. Genomic Sci.">
        <title>Complete genome sequence of Methanoplanus petrolearius type strain (SEBR 4847).</title>
        <authorList>
            <person name="Brambilla E."/>
            <person name="Djao O.D."/>
            <person name="Daligault H."/>
            <person name="Lapidus A."/>
            <person name="Lucas S."/>
            <person name="Hammon N."/>
            <person name="Nolan M."/>
            <person name="Tice H."/>
            <person name="Cheng J.F."/>
            <person name="Han C."/>
            <person name="Tapia R."/>
            <person name="Goodwin L."/>
            <person name="Pitluck S."/>
            <person name="Liolios K."/>
            <person name="Ivanova N."/>
            <person name="Mavromatis K."/>
            <person name="Mikhailova N."/>
            <person name="Pati A."/>
            <person name="Chen A."/>
            <person name="Palaniappan K."/>
            <person name="Land M."/>
            <person name="Hauser L."/>
            <person name="Chang Y.J."/>
            <person name="Jeffries C.D."/>
            <person name="Rohde M."/>
            <person name="Spring S."/>
            <person name="Sikorski J."/>
            <person name="Goker M."/>
            <person name="Woyke T."/>
            <person name="Bristow J."/>
            <person name="Eisen J.A."/>
            <person name="Markowitz V."/>
            <person name="Hugenholtz P."/>
            <person name="Kyrpides N.C."/>
            <person name="Klenk H.P."/>
        </authorList>
    </citation>
    <scope>NUCLEOTIDE SEQUENCE [LARGE SCALE GENOMIC DNA]</scope>
    <source>
        <strain evidence="11">DSM 11571 / OCM 486 / SEBR 4847</strain>
    </source>
</reference>
<evidence type="ECO:0000256" key="3">
    <source>
        <dbReference type="ARBA" id="ARBA00022692"/>
    </source>
</evidence>
<feature type="domain" description="ABC3 transporter permease C-terminal" evidence="8">
    <location>
        <begin position="283"/>
        <end position="397"/>
    </location>
</feature>
<dbReference type="PANTHER" id="PTHR30572:SF4">
    <property type="entry name" value="ABC TRANSPORTER PERMEASE YTRF"/>
    <property type="match status" value="1"/>
</dbReference>
<comment type="subcellular location">
    <subcellularLocation>
        <location evidence="1">Cell membrane</location>
        <topology evidence="1">Multi-pass membrane protein</topology>
    </subcellularLocation>
</comment>
<evidence type="ECO:0000259" key="9">
    <source>
        <dbReference type="Pfam" id="PF12704"/>
    </source>
</evidence>
<dbReference type="EMBL" id="CP002117">
    <property type="protein sequence ID" value="ADN35121.1"/>
    <property type="molecule type" value="Genomic_DNA"/>
</dbReference>
<feature type="domain" description="MacB-like periplasmic core" evidence="9">
    <location>
        <begin position="22"/>
        <end position="248"/>
    </location>
</feature>
<dbReference type="GO" id="GO:0005886">
    <property type="term" value="C:plasma membrane"/>
    <property type="evidence" value="ECO:0007669"/>
    <property type="project" value="UniProtKB-SubCell"/>
</dbReference>
<dbReference type="PANTHER" id="PTHR30572">
    <property type="entry name" value="MEMBRANE COMPONENT OF TRANSPORTER-RELATED"/>
    <property type="match status" value="1"/>
</dbReference>
<dbReference type="Pfam" id="PF02687">
    <property type="entry name" value="FtsX"/>
    <property type="match status" value="1"/>
</dbReference>
<dbReference type="OrthoDB" id="11469at2157"/>
<keyword evidence="11" id="KW-1185">Reference proteome</keyword>
<keyword evidence="5 7" id="KW-0472">Membrane</keyword>
<evidence type="ECO:0008006" key="12">
    <source>
        <dbReference type="Google" id="ProtNLM"/>
    </source>
</evidence>
<dbReference type="eggNOG" id="arCOG02312">
    <property type="taxonomic scope" value="Archaea"/>
</dbReference>
<feature type="transmembrane region" description="Helical" evidence="7">
    <location>
        <begin position="23"/>
        <end position="44"/>
    </location>
</feature>
<dbReference type="Pfam" id="PF12704">
    <property type="entry name" value="MacB_PCD"/>
    <property type="match status" value="1"/>
</dbReference>
<dbReference type="GO" id="GO:0022857">
    <property type="term" value="F:transmembrane transporter activity"/>
    <property type="evidence" value="ECO:0007669"/>
    <property type="project" value="TreeGrafter"/>
</dbReference>
<evidence type="ECO:0000313" key="10">
    <source>
        <dbReference type="EMBL" id="ADN35121.1"/>
    </source>
</evidence>
<evidence type="ECO:0000256" key="6">
    <source>
        <dbReference type="ARBA" id="ARBA00038076"/>
    </source>
</evidence>
<gene>
    <name evidence="10" type="ordered locus">Mpet_0347</name>
</gene>
<keyword evidence="2" id="KW-1003">Cell membrane</keyword>
<evidence type="ECO:0000256" key="2">
    <source>
        <dbReference type="ARBA" id="ARBA00022475"/>
    </source>
</evidence>
<name>E1RFW9_METP4</name>
<dbReference type="HOGENOM" id="CLU_000604_8_0_2"/>
<evidence type="ECO:0000313" key="11">
    <source>
        <dbReference type="Proteomes" id="UP000006565"/>
    </source>
</evidence>
<dbReference type="InterPro" id="IPR003838">
    <property type="entry name" value="ABC3_permease_C"/>
</dbReference>
<sequence length="408" mass="43804">MIFGDIFFDLSVRNVRLNFLRSLLAAIGIVIGVVAITSIGIMGANMTLSITAELSESGNVIMISPDSGGGGGGMMGGGGSDDEDEYIDKTQLRKIEQVAATGDNLVVPLYTTSENIEVGGEEGRATIYGIDMTLVPDLVDIEEGSMPLSTSGVLVGSSLAERYDLVVGSRIKIGDEDVEDDDDVPQFTVRVTGILEEKGMSSDLSTDNAIIMDEDLYTAHLGSEYEYDQVNIIAGDIDDIEELEDDLDYALNYREDEVRIQDSGSMIDTISETVGTMTSFMSAIGAISLLVAAVSIFNVMMMSVTERIKEIGILRSIGTRRSEIRKMFLYESLILGVVGAGIGAVASFIGGYILTYGMIGTTDYFFTFSSLMYVPLGMVLGIVICVLSGVYPAYRASCLDPIEALRSE</sequence>
<protein>
    <recommendedName>
        <fullName evidence="12">ABC3 transporter permease protein domain-containing protein</fullName>
    </recommendedName>
</protein>
<dbReference type="GeneID" id="9742791"/>
<evidence type="ECO:0000256" key="1">
    <source>
        <dbReference type="ARBA" id="ARBA00004651"/>
    </source>
</evidence>
<dbReference type="AlphaFoldDB" id="E1RFW9"/>
<dbReference type="RefSeq" id="WP_013328300.1">
    <property type="nucleotide sequence ID" value="NC_014507.1"/>
</dbReference>
<evidence type="ECO:0000256" key="5">
    <source>
        <dbReference type="ARBA" id="ARBA00023136"/>
    </source>
</evidence>
<dbReference type="InterPro" id="IPR050250">
    <property type="entry name" value="Macrolide_Exporter_MacB"/>
</dbReference>
<feature type="transmembrane region" description="Helical" evidence="7">
    <location>
        <begin position="328"/>
        <end position="353"/>
    </location>
</feature>
<comment type="similarity">
    <text evidence="6">Belongs to the ABC-4 integral membrane protein family.</text>
</comment>
<dbReference type="STRING" id="679926.Mpet_0347"/>
<accession>E1RFW9</accession>
<dbReference type="KEGG" id="mpi:Mpet_0347"/>
<organism evidence="10 11">
    <name type="scientific">Methanolacinia petrolearia (strain DSM 11571 / OCM 486 / SEBR 4847)</name>
    <name type="common">Methanoplanus petrolearius</name>
    <dbReference type="NCBI Taxonomy" id="679926"/>
    <lineage>
        <taxon>Archaea</taxon>
        <taxon>Methanobacteriati</taxon>
        <taxon>Methanobacteriota</taxon>
        <taxon>Stenosarchaea group</taxon>
        <taxon>Methanomicrobia</taxon>
        <taxon>Methanomicrobiales</taxon>
        <taxon>Methanomicrobiaceae</taxon>
        <taxon>Methanolacinia</taxon>
    </lineage>
</organism>
<evidence type="ECO:0000256" key="4">
    <source>
        <dbReference type="ARBA" id="ARBA00022989"/>
    </source>
</evidence>
<evidence type="ECO:0000259" key="8">
    <source>
        <dbReference type="Pfam" id="PF02687"/>
    </source>
</evidence>
<dbReference type="InterPro" id="IPR025857">
    <property type="entry name" value="MacB_PCD"/>
</dbReference>
<dbReference type="Proteomes" id="UP000006565">
    <property type="component" value="Chromosome"/>
</dbReference>
<proteinExistence type="inferred from homology"/>